<dbReference type="InterPro" id="IPR017441">
    <property type="entry name" value="Protein_kinase_ATP_BS"/>
</dbReference>
<evidence type="ECO:0000256" key="5">
    <source>
        <dbReference type="ARBA" id="ARBA00022777"/>
    </source>
</evidence>
<evidence type="ECO:0000256" key="9">
    <source>
        <dbReference type="PROSITE-ProRule" id="PRU10141"/>
    </source>
</evidence>
<evidence type="ECO:0000313" key="13">
    <source>
        <dbReference type="Proteomes" id="UP001465976"/>
    </source>
</evidence>
<dbReference type="Pfam" id="PF00069">
    <property type="entry name" value="Pkinase"/>
    <property type="match status" value="2"/>
</dbReference>
<sequence length="807" mass="89068">MAIPSQLLRTLDSLKDQAKDAIWALSSCICQQSAKIKINGRTFNIVKVLGEGGFSFVYLAQDEHSGRQFALKKIRCPTGSDGVKEAMREVEAYRRFKHPNIIKILDSAVVQDPDGEGKIVYLFLPLYKRGNFQDAINANVVNGTHFPEQEMVRLFKGTCEAIRAMHTYRAPAGPPQTQGAGSSRHSEDHDEDERFPQPEGDGDEGYSYGGGGGGGGGRGGRGDEAGVPLVSRHKQTGAEEEEHLVFDGDEDLPAHNGNASASEGEVVPYAHRDIKPGNVMIADNGATPILMDFGSTVKARIPIENRSQALLQQDIAAEQSTMAYRAPELFDVKTGTTLDEKVDIWSLGCTLFALAYSHSPFENTQTTEQGGSIAMAVLNAQYKHPNSAYTQGLKDLIDSMLKVNPQERPDIHQVLEMTDRVLQIIPKFPLSSKMNPFPAEIWIQIFDTACLDTGLTAQSLSLVCKTSHELVQQFKYQSLALLRPNELVRFSMHLVSTPVESRSMKHLFIAMESRWVDGSGSRELSASPRRYTDEDELCAYLEAMNPFSKSDKPPTTKSMAPEPHIPNRISLQDRHIQKALFLTLTLASPTLVTLSIHLPFVVRRHLLPVYSFPHLEELTIYGPCGFNPTGSCEGLDGPATIVPSPVPRSYPALKRLHLSQSYTISVPLARELLVQAPRLTHLYLQLRSFTLDKLALALGLQPNANASNSEVTEGRFPSSLRNFYLETDSTPPPPARMRPELESNLKRAEELSMLGGVNIVIGSRGAGKWADIGSALVDWEERINGREGRWGKGIYKSPSKEEQLTRT</sequence>
<evidence type="ECO:0000256" key="8">
    <source>
        <dbReference type="ARBA" id="ARBA00048679"/>
    </source>
</evidence>
<keyword evidence="4 9" id="KW-0547">Nucleotide-binding</keyword>
<name>A0ABR3FDF3_9AGAR</name>
<dbReference type="Gene3D" id="1.10.510.10">
    <property type="entry name" value="Transferase(Phosphotransferase) domain 1"/>
    <property type="match status" value="2"/>
</dbReference>
<feature type="compositionally biased region" description="Gly residues" evidence="10">
    <location>
        <begin position="207"/>
        <end position="219"/>
    </location>
</feature>
<feature type="binding site" evidence="9">
    <location>
        <position position="72"/>
    </location>
    <ligand>
        <name>ATP</name>
        <dbReference type="ChEBI" id="CHEBI:30616"/>
    </ligand>
</feature>
<evidence type="ECO:0000256" key="1">
    <source>
        <dbReference type="ARBA" id="ARBA00012513"/>
    </source>
</evidence>
<dbReference type="InterPro" id="IPR052239">
    <property type="entry name" value="Ser/Thr-specific_kinases"/>
</dbReference>
<evidence type="ECO:0000313" key="12">
    <source>
        <dbReference type="EMBL" id="KAL0573356.1"/>
    </source>
</evidence>
<evidence type="ECO:0000256" key="6">
    <source>
        <dbReference type="ARBA" id="ARBA00022840"/>
    </source>
</evidence>
<comment type="catalytic activity">
    <reaction evidence="8">
        <text>L-seryl-[protein] + ATP = O-phospho-L-seryl-[protein] + ADP + H(+)</text>
        <dbReference type="Rhea" id="RHEA:17989"/>
        <dbReference type="Rhea" id="RHEA-COMP:9863"/>
        <dbReference type="Rhea" id="RHEA-COMP:11604"/>
        <dbReference type="ChEBI" id="CHEBI:15378"/>
        <dbReference type="ChEBI" id="CHEBI:29999"/>
        <dbReference type="ChEBI" id="CHEBI:30616"/>
        <dbReference type="ChEBI" id="CHEBI:83421"/>
        <dbReference type="ChEBI" id="CHEBI:456216"/>
        <dbReference type="EC" id="2.7.11.1"/>
    </reaction>
</comment>
<dbReference type="PANTHER" id="PTHR45998:SF2">
    <property type="entry name" value="SERINE_THREONINE-PROTEIN KINASE 16"/>
    <property type="match status" value="1"/>
</dbReference>
<dbReference type="PROSITE" id="PS00108">
    <property type="entry name" value="PROTEIN_KINASE_ST"/>
    <property type="match status" value="1"/>
</dbReference>
<dbReference type="PANTHER" id="PTHR45998">
    <property type="entry name" value="SERINE/THREONINE-PROTEIN KINASE 16"/>
    <property type="match status" value="1"/>
</dbReference>
<keyword evidence="13" id="KW-1185">Reference proteome</keyword>
<keyword evidence="6 9" id="KW-0067">ATP-binding</keyword>
<accession>A0ABR3FDF3</accession>
<dbReference type="InterPro" id="IPR008271">
    <property type="entry name" value="Ser/Thr_kinase_AS"/>
</dbReference>
<dbReference type="SUPFAM" id="SSF56112">
    <property type="entry name" value="Protein kinase-like (PK-like)"/>
    <property type="match status" value="1"/>
</dbReference>
<feature type="region of interest" description="Disordered" evidence="10">
    <location>
        <begin position="169"/>
        <end position="227"/>
    </location>
</feature>
<dbReference type="GO" id="GO:0004674">
    <property type="term" value="F:protein serine/threonine kinase activity"/>
    <property type="evidence" value="ECO:0007669"/>
    <property type="project" value="UniProtKB-EC"/>
</dbReference>
<keyword evidence="2" id="KW-0723">Serine/threonine-protein kinase</keyword>
<dbReference type="EMBL" id="JBAHYK010000513">
    <property type="protein sequence ID" value="KAL0573356.1"/>
    <property type="molecule type" value="Genomic_DNA"/>
</dbReference>
<organism evidence="12 13">
    <name type="scientific">Marasmius crinis-equi</name>
    <dbReference type="NCBI Taxonomy" id="585013"/>
    <lineage>
        <taxon>Eukaryota</taxon>
        <taxon>Fungi</taxon>
        <taxon>Dikarya</taxon>
        <taxon>Basidiomycota</taxon>
        <taxon>Agaricomycotina</taxon>
        <taxon>Agaricomycetes</taxon>
        <taxon>Agaricomycetidae</taxon>
        <taxon>Agaricales</taxon>
        <taxon>Marasmiineae</taxon>
        <taxon>Marasmiaceae</taxon>
        <taxon>Marasmius</taxon>
    </lineage>
</organism>
<feature type="compositionally biased region" description="Basic and acidic residues" evidence="10">
    <location>
        <begin position="184"/>
        <end position="196"/>
    </location>
</feature>
<gene>
    <name evidence="12" type="primary">ENV7</name>
    <name evidence="12" type="ORF">V5O48_008599</name>
</gene>
<reference evidence="12 13" key="1">
    <citation type="submission" date="2024-02" db="EMBL/GenBank/DDBJ databases">
        <title>A draft genome for the cacao thread blight pathogen Marasmius crinis-equi.</title>
        <authorList>
            <person name="Cohen S.P."/>
            <person name="Baruah I.K."/>
            <person name="Amoako-Attah I."/>
            <person name="Bukari Y."/>
            <person name="Meinhardt L.W."/>
            <person name="Bailey B.A."/>
        </authorList>
    </citation>
    <scope>NUCLEOTIDE SEQUENCE [LARGE SCALE GENOMIC DNA]</scope>
    <source>
        <strain evidence="12 13">GH-76</strain>
    </source>
</reference>
<keyword evidence="3 12" id="KW-0808">Transferase</keyword>
<evidence type="ECO:0000256" key="4">
    <source>
        <dbReference type="ARBA" id="ARBA00022741"/>
    </source>
</evidence>
<comment type="catalytic activity">
    <reaction evidence="7">
        <text>L-threonyl-[protein] + ATP = O-phospho-L-threonyl-[protein] + ADP + H(+)</text>
        <dbReference type="Rhea" id="RHEA:46608"/>
        <dbReference type="Rhea" id="RHEA-COMP:11060"/>
        <dbReference type="Rhea" id="RHEA-COMP:11605"/>
        <dbReference type="ChEBI" id="CHEBI:15378"/>
        <dbReference type="ChEBI" id="CHEBI:30013"/>
        <dbReference type="ChEBI" id="CHEBI:30616"/>
        <dbReference type="ChEBI" id="CHEBI:61977"/>
        <dbReference type="ChEBI" id="CHEBI:456216"/>
        <dbReference type="EC" id="2.7.11.1"/>
    </reaction>
</comment>
<comment type="caution">
    <text evidence="12">The sequence shown here is derived from an EMBL/GenBank/DDBJ whole genome shotgun (WGS) entry which is preliminary data.</text>
</comment>
<keyword evidence="5 12" id="KW-0418">Kinase</keyword>
<dbReference type="InterPro" id="IPR011009">
    <property type="entry name" value="Kinase-like_dom_sf"/>
</dbReference>
<dbReference type="SMART" id="SM00220">
    <property type="entry name" value="S_TKc"/>
    <property type="match status" value="1"/>
</dbReference>
<dbReference type="InterPro" id="IPR000719">
    <property type="entry name" value="Prot_kinase_dom"/>
</dbReference>
<evidence type="ECO:0000256" key="7">
    <source>
        <dbReference type="ARBA" id="ARBA00047899"/>
    </source>
</evidence>
<evidence type="ECO:0000259" key="11">
    <source>
        <dbReference type="PROSITE" id="PS50011"/>
    </source>
</evidence>
<dbReference type="EC" id="2.7.11.1" evidence="1"/>
<dbReference type="PROSITE" id="PS00107">
    <property type="entry name" value="PROTEIN_KINASE_ATP"/>
    <property type="match status" value="1"/>
</dbReference>
<protein>
    <recommendedName>
        <fullName evidence="1">non-specific serine/threonine protein kinase</fullName>
        <ecNumber evidence="1">2.7.11.1</ecNumber>
    </recommendedName>
</protein>
<evidence type="ECO:0000256" key="2">
    <source>
        <dbReference type="ARBA" id="ARBA00022527"/>
    </source>
</evidence>
<dbReference type="PROSITE" id="PS50011">
    <property type="entry name" value="PROTEIN_KINASE_DOM"/>
    <property type="match status" value="1"/>
</dbReference>
<proteinExistence type="predicted"/>
<evidence type="ECO:0000256" key="10">
    <source>
        <dbReference type="SAM" id="MobiDB-lite"/>
    </source>
</evidence>
<dbReference type="Proteomes" id="UP001465976">
    <property type="component" value="Unassembled WGS sequence"/>
</dbReference>
<evidence type="ECO:0000256" key="3">
    <source>
        <dbReference type="ARBA" id="ARBA00022679"/>
    </source>
</evidence>
<feature type="domain" description="Protein kinase" evidence="11">
    <location>
        <begin position="43"/>
        <end position="422"/>
    </location>
</feature>